<dbReference type="SFLD" id="SFLDS00029">
    <property type="entry name" value="Radical_SAM"/>
    <property type="match status" value="1"/>
</dbReference>
<gene>
    <name evidence="8" type="ORF">IAB51_03060</name>
</gene>
<proteinExistence type="predicted"/>
<dbReference type="Gene3D" id="3.40.50.280">
    <property type="entry name" value="Cobalamin-binding domain"/>
    <property type="match status" value="1"/>
</dbReference>
<name>A0A9D1FLQ4_9FIRM</name>
<dbReference type="EMBL" id="DVJP01000025">
    <property type="protein sequence ID" value="HIS75768.1"/>
    <property type="molecule type" value="Genomic_DNA"/>
</dbReference>
<dbReference type="InterPro" id="IPR051198">
    <property type="entry name" value="BchE-like"/>
</dbReference>
<dbReference type="Proteomes" id="UP000824002">
    <property type="component" value="Unassembled WGS sequence"/>
</dbReference>
<evidence type="ECO:0000259" key="7">
    <source>
        <dbReference type="PROSITE" id="PS51918"/>
    </source>
</evidence>
<dbReference type="InterPro" id="IPR007197">
    <property type="entry name" value="rSAM"/>
</dbReference>
<dbReference type="GO" id="GO:0005829">
    <property type="term" value="C:cytosol"/>
    <property type="evidence" value="ECO:0007669"/>
    <property type="project" value="TreeGrafter"/>
</dbReference>
<dbReference type="PROSITE" id="PS51918">
    <property type="entry name" value="RADICAL_SAM"/>
    <property type="match status" value="1"/>
</dbReference>
<reference evidence="8" key="1">
    <citation type="submission" date="2020-10" db="EMBL/GenBank/DDBJ databases">
        <authorList>
            <person name="Gilroy R."/>
        </authorList>
    </citation>
    <scope>NUCLEOTIDE SEQUENCE</scope>
    <source>
        <strain evidence="8">CHK199-13235</strain>
    </source>
</reference>
<feature type="domain" description="B12-binding" evidence="6">
    <location>
        <begin position="1"/>
        <end position="134"/>
    </location>
</feature>
<accession>A0A9D1FLQ4</accession>
<sequence length="581" mass="66468">MKILLAGISAKFIHSCLAVHLLTQYARQQYGIRCSAAEYTINQPEDVILGEICRQAPDLLGFSCYIWNYEIIRRLVRSIKKVLPNTLVFLGGPEVSFDAPAALMETGADFVLSGEGEEPFSQLCLALINGMPLTEAPSLTWKDGGVVRTNPMAKPLDLAKLPFVYEDFSLFENRILYYEAQRGCPFNCQYCLSSTDKGVRFQPLEKVKSELEQFLDAKVPQVKFVDRTFNANAKFAMEIWRFLAEQDNGVTNFHFEMESDLFTEEQLEFLSSVRPGLFQFEIGVQSANPDTLKAVDRRTDFEKLSQAVKRLKAGKNIHLHLDLIAGLPFEDYESFGRSFDTVYRLSPDQLQLGFLKLLKGSGLRRDAAKYGIIFRDEAPYEVLATRDLPFSDLLQLKEMEEQVELYYNSGRFRAALEYLVPLAETPFRFFEKLALFRREQGLHLAPHSLLGQYEILYRFGLTLPGCREEALGFRIRYDLYSHEKAKKLPDWLPGLDSPQIRQARRDFFQNSQNIQKFLPEYQGQDPKQIEKTAHLDFFPFHPLTGGPACRCLFNYRRKDLAGQAAAVFLPMENGLAEDGKF</sequence>
<evidence type="ECO:0000256" key="2">
    <source>
        <dbReference type="ARBA" id="ARBA00022691"/>
    </source>
</evidence>
<dbReference type="InterPro" id="IPR058240">
    <property type="entry name" value="rSAM_sf"/>
</dbReference>
<dbReference type="CDD" id="cd01335">
    <property type="entry name" value="Radical_SAM"/>
    <property type="match status" value="1"/>
</dbReference>
<comment type="cofactor">
    <cofactor evidence="1">
        <name>[4Fe-4S] cluster</name>
        <dbReference type="ChEBI" id="CHEBI:49883"/>
    </cofactor>
</comment>
<protein>
    <submittedName>
        <fullName evidence="8">B12-binding domain-containing radical SAM protein</fullName>
    </submittedName>
</protein>
<keyword evidence="4" id="KW-0408">Iron</keyword>
<comment type="caution">
    <text evidence="8">The sequence shown here is derived from an EMBL/GenBank/DDBJ whole genome shotgun (WGS) entry which is preliminary data.</text>
</comment>
<dbReference type="InterPro" id="IPR006158">
    <property type="entry name" value="Cobalamin-bd"/>
</dbReference>
<dbReference type="SUPFAM" id="SSF52242">
    <property type="entry name" value="Cobalamin (vitamin B12)-binding domain"/>
    <property type="match status" value="1"/>
</dbReference>
<evidence type="ECO:0000313" key="9">
    <source>
        <dbReference type="Proteomes" id="UP000824002"/>
    </source>
</evidence>
<evidence type="ECO:0000256" key="1">
    <source>
        <dbReference type="ARBA" id="ARBA00001966"/>
    </source>
</evidence>
<dbReference type="Pfam" id="PF04055">
    <property type="entry name" value="Radical_SAM"/>
    <property type="match status" value="1"/>
</dbReference>
<evidence type="ECO:0000256" key="5">
    <source>
        <dbReference type="ARBA" id="ARBA00023014"/>
    </source>
</evidence>
<dbReference type="PANTHER" id="PTHR43409:SF16">
    <property type="entry name" value="SLR0320 PROTEIN"/>
    <property type="match status" value="1"/>
</dbReference>
<dbReference type="CDD" id="cd02068">
    <property type="entry name" value="radical_SAM_B12_BD"/>
    <property type="match status" value="1"/>
</dbReference>
<evidence type="ECO:0000259" key="6">
    <source>
        <dbReference type="PROSITE" id="PS51332"/>
    </source>
</evidence>
<dbReference type="InterPro" id="IPR025288">
    <property type="entry name" value="DUF4080"/>
</dbReference>
<keyword evidence="3" id="KW-0479">Metal-binding</keyword>
<dbReference type="InterPro" id="IPR034466">
    <property type="entry name" value="Methyltransferase_Class_B"/>
</dbReference>
<dbReference type="InterPro" id="IPR036724">
    <property type="entry name" value="Cobalamin-bd_sf"/>
</dbReference>
<keyword evidence="5" id="KW-0411">Iron-sulfur</keyword>
<dbReference type="Pfam" id="PF13311">
    <property type="entry name" value="DUF4080"/>
    <property type="match status" value="1"/>
</dbReference>
<dbReference type="SFLD" id="SFLDG01082">
    <property type="entry name" value="B12-binding_domain_containing"/>
    <property type="match status" value="1"/>
</dbReference>
<evidence type="ECO:0000256" key="3">
    <source>
        <dbReference type="ARBA" id="ARBA00022723"/>
    </source>
</evidence>
<dbReference type="GO" id="GO:0031419">
    <property type="term" value="F:cobalamin binding"/>
    <property type="evidence" value="ECO:0007669"/>
    <property type="project" value="InterPro"/>
</dbReference>
<dbReference type="InterPro" id="IPR023404">
    <property type="entry name" value="rSAM_horseshoe"/>
</dbReference>
<dbReference type="PROSITE" id="PS51332">
    <property type="entry name" value="B12_BINDING"/>
    <property type="match status" value="1"/>
</dbReference>
<keyword evidence="2" id="KW-0949">S-adenosyl-L-methionine</keyword>
<organism evidence="8 9">
    <name type="scientific">Candidatus Merdivicinus excrementipullorum</name>
    <dbReference type="NCBI Taxonomy" id="2840867"/>
    <lineage>
        <taxon>Bacteria</taxon>
        <taxon>Bacillati</taxon>
        <taxon>Bacillota</taxon>
        <taxon>Clostridia</taxon>
        <taxon>Eubacteriales</taxon>
        <taxon>Oscillospiraceae</taxon>
        <taxon>Oscillospiraceae incertae sedis</taxon>
        <taxon>Candidatus Merdivicinus</taxon>
    </lineage>
</organism>
<dbReference type="GO" id="GO:0003824">
    <property type="term" value="F:catalytic activity"/>
    <property type="evidence" value="ECO:0007669"/>
    <property type="project" value="InterPro"/>
</dbReference>
<dbReference type="GO" id="GO:0046872">
    <property type="term" value="F:metal ion binding"/>
    <property type="evidence" value="ECO:0007669"/>
    <property type="project" value="UniProtKB-KW"/>
</dbReference>
<dbReference type="Pfam" id="PF02310">
    <property type="entry name" value="B12-binding"/>
    <property type="match status" value="1"/>
</dbReference>
<dbReference type="AlphaFoldDB" id="A0A9D1FLQ4"/>
<dbReference type="InterPro" id="IPR006638">
    <property type="entry name" value="Elp3/MiaA/NifB-like_rSAM"/>
</dbReference>
<feature type="domain" description="Radical SAM core" evidence="7">
    <location>
        <begin position="170"/>
        <end position="397"/>
    </location>
</feature>
<dbReference type="SFLD" id="SFLDG01123">
    <property type="entry name" value="methyltransferase_(Class_B)"/>
    <property type="match status" value="1"/>
</dbReference>
<dbReference type="SUPFAM" id="SSF102114">
    <property type="entry name" value="Radical SAM enzymes"/>
    <property type="match status" value="1"/>
</dbReference>
<reference evidence="8" key="2">
    <citation type="journal article" date="2021" name="PeerJ">
        <title>Extensive microbial diversity within the chicken gut microbiome revealed by metagenomics and culture.</title>
        <authorList>
            <person name="Gilroy R."/>
            <person name="Ravi A."/>
            <person name="Getino M."/>
            <person name="Pursley I."/>
            <person name="Horton D.L."/>
            <person name="Alikhan N.F."/>
            <person name="Baker D."/>
            <person name="Gharbi K."/>
            <person name="Hall N."/>
            <person name="Watson M."/>
            <person name="Adriaenssens E.M."/>
            <person name="Foster-Nyarko E."/>
            <person name="Jarju S."/>
            <person name="Secka A."/>
            <person name="Antonio M."/>
            <person name="Oren A."/>
            <person name="Chaudhuri R.R."/>
            <person name="La Ragione R."/>
            <person name="Hildebrand F."/>
            <person name="Pallen M.J."/>
        </authorList>
    </citation>
    <scope>NUCLEOTIDE SEQUENCE</scope>
    <source>
        <strain evidence="8">CHK199-13235</strain>
    </source>
</reference>
<dbReference type="SMART" id="SM00729">
    <property type="entry name" value="Elp3"/>
    <property type="match status" value="1"/>
</dbReference>
<evidence type="ECO:0000256" key="4">
    <source>
        <dbReference type="ARBA" id="ARBA00023004"/>
    </source>
</evidence>
<dbReference type="Gene3D" id="3.80.30.20">
    <property type="entry name" value="tm_1862 like domain"/>
    <property type="match status" value="1"/>
</dbReference>
<dbReference type="GO" id="GO:0051539">
    <property type="term" value="F:4 iron, 4 sulfur cluster binding"/>
    <property type="evidence" value="ECO:0007669"/>
    <property type="project" value="UniProtKB-KW"/>
</dbReference>
<evidence type="ECO:0000313" key="8">
    <source>
        <dbReference type="EMBL" id="HIS75768.1"/>
    </source>
</evidence>
<dbReference type="PANTHER" id="PTHR43409">
    <property type="entry name" value="ANAEROBIC MAGNESIUM-PROTOPORPHYRIN IX MONOMETHYL ESTER CYCLASE-RELATED"/>
    <property type="match status" value="1"/>
</dbReference>